<name>A0A8S1CLD9_9INSE</name>
<keyword evidence="2" id="KW-0472">Membrane</keyword>
<evidence type="ECO:0000256" key="2">
    <source>
        <dbReference type="SAM" id="Phobius"/>
    </source>
</evidence>
<dbReference type="OrthoDB" id="443915at2759"/>
<keyword evidence="2" id="KW-1133">Transmembrane helix</keyword>
<feature type="transmembrane region" description="Helical" evidence="2">
    <location>
        <begin position="1149"/>
        <end position="1167"/>
    </location>
</feature>
<feature type="domain" description="Fibronectin type-III" evidence="4">
    <location>
        <begin position="553"/>
        <end position="644"/>
    </location>
</feature>
<dbReference type="InterPro" id="IPR003961">
    <property type="entry name" value="FN3_dom"/>
</dbReference>
<keyword evidence="3" id="KW-0732">Signal</keyword>
<feature type="signal peptide" evidence="3">
    <location>
        <begin position="1"/>
        <end position="35"/>
    </location>
</feature>
<dbReference type="Pfam" id="PF00041">
    <property type="entry name" value="fn3"/>
    <property type="match status" value="4"/>
</dbReference>
<dbReference type="SUPFAM" id="SSF49265">
    <property type="entry name" value="Fibronectin type III"/>
    <property type="match status" value="5"/>
</dbReference>
<protein>
    <recommendedName>
        <fullName evidence="4">Fibronectin type-III domain-containing protein</fullName>
    </recommendedName>
</protein>
<dbReference type="InterPro" id="IPR036116">
    <property type="entry name" value="FN3_sf"/>
</dbReference>
<evidence type="ECO:0000313" key="5">
    <source>
        <dbReference type="EMBL" id="CAB3370314.1"/>
    </source>
</evidence>
<evidence type="ECO:0000259" key="4">
    <source>
        <dbReference type="PROSITE" id="PS50853"/>
    </source>
</evidence>
<feature type="domain" description="Fibronectin type-III" evidence="4">
    <location>
        <begin position="937"/>
        <end position="1025"/>
    </location>
</feature>
<feature type="region of interest" description="Disordered" evidence="1">
    <location>
        <begin position="206"/>
        <end position="253"/>
    </location>
</feature>
<reference evidence="5 6" key="1">
    <citation type="submission" date="2020-04" db="EMBL/GenBank/DDBJ databases">
        <authorList>
            <person name="Alioto T."/>
            <person name="Alioto T."/>
            <person name="Gomez Garrido J."/>
        </authorList>
    </citation>
    <scope>NUCLEOTIDE SEQUENCE [LARGE SCALE GENOMIC DNA]</scope>
</reference>
<feature type="domain" description="Fibronectin type-III" evidence="4">
    <location>
        <begin position="645"/>
        <end position="739"/>
    </location>
</feature>
<dbReference type="PANTHER" id="PTHR24099:SF11">
    <property type="entry name" value="FIBRONECTIN TYPE III DOMAIN-CONTAINING 3BA-RELATED"/>
    <property type="match status" value="1"/>
</dbReference>
<dbReference type="InterPro" id="IPR050617">
    <property type="entry name" value="E3_ligase_FN3/SPRY"/>
</dbReference>
<evidence type="ECO:0000256" key="1">
    <source>
        <dbReference type="SAM" id="MobiDB-lite"/>
    </source>
</evidence>
<dbReference type="Proteomes" id="UP000494165">
    <property type="component" value="Unassembled WGS sequence"/>
</dbReference>
<dbReference type="AlphaFoldDB" id="A0A8S1CLD9"/>
<keyword evidence="6" id="KW-1185">Reference proteome</keyword>
<dbReference type="EMBL" id="CADEPI010000052">
    <property type="protein sequence ID" value="CAB3370314.1"/>
    <property type="molecule type" value="Genomic_DNA"/>
</dbReference>
<dbReference type="PANTHER" id="PTHR24099">
    <property type="entry name" value="E3 UBIQUITIN-PROTEIN LIGASE TRIM36-RELATED"/>
    <property type="match status" value="1"/>
</dbReference>
<feature type="chain" id="PRO_5035728128" description="Fibronectin type-III domain-containing protein" evidence="3">
    <location>
        <begin position="36"/>
        <end position="1172"/>
    </location>
</feature>
<keyword evidence="2" id="KW-0812">Transmembrane</keyword>
<dbReference type="Gene3D" id="2.60.40.10">
    <property type="entry name" value="Immunoglobulins"/>
    <property type="match status" value="9"/>
</dbReference>
<gene>
    <name evidence="5" type="ORF">CLODIP_2_CD10710</name>
</gene>
<organism evidence="5 6">
    <name type="scientific">Cloeon dipterum</name>
    <dbReference type="NCBI Taxonomy" id="197152"/>
    <lineage>
        <taxon>Eukaryota</taxon>
        <taxon>Metazoa</taxon>
        <taxon>Ecdysozoa</taxon>
        <taxon>Arthropoda</taxon>
        <taxon>Hexapoda</taxon>
        <taxon>Insecta</taxon>
        <taxon>Pterygota</taxon>
        <taxon>Palaeoptera</taxon>
        <taxon>Ephemeroptera</taxon>
        <taxon>Pisciforma</taxon>
        <taxon>Baetidae</taxon>
        <taxon>Cloeon</taxon>
    </lineage>
</organism>
<feature type="region of interest" description="Disordered" evidence="1">
    <location>
        <begin position="274"/>
        <end position="293"/>
    </location>
</feature>
<dbReference type="InterPro" id="IPR013783">
    <property type="entry name" value="Ig-like_fold"/>
</dbReference>
<evidence type="ECO:0000313" key="6">
    <source>
        <dbReference type="Proteomes" id="UP000494165"/>
    </source>
</evidence>
<evidence type="ECO:0000256" key="3">
    <source>
        <dbReference type="SAM" id="SignalP"/>
    </source>
</evidence>
<sequence length="1172" mass="125764">MTSFWRCTSAGPGKRPAGKCARLIFHCAVLGAASATACSRGCCVINSRVHCYVSLCANSEPEMIHLSRPSASGGGPPSREQDDNVVQFHVNSGVTVSLQVGDSVRVVKGPMTVPMVPTAGRASQPPIPMPVQVPVGHVIHQIMDESGQLRQVILSPQRTHEQRQPAPNEYYHTYYAMVPPSVTIPQTAPPVLRSDDRSRVQRDKMKRRLEQRQGGPSTTPAPSPSKKPPPRKSKEAASSSSSTPPASPASPGLQLNVCEVSQTAANLSWAATGSANVSGSEDSGLAEPPPPEATTMYQLSIGKKGKEQKILYFGTDRSFQLDNLQPGTEYSIRLAAVLAGEGGSASSTAYTSFTTLPSSPSTPSPPRLVGRTKTSLTLKWSSCPNGGSPLTAYILELSDSDGQWQQIYKGREKQFTVSKLLAGASYSFRLAAANAFGESPFCPPVTFHTQEPLPPTPAPPRLASQALADRLLLEWDPAEIVDAYKLEQAEELAPNGAAPAFFLVYHGPDCRFESQNLQPASAYLYRLKVEANGQCSQPSVAARHVTIPAPPFAPARPQLRGRPQAHSVRLGWAQPLHTGGAPILAYQLQFDMGQGFQDVWSGQGCETVINELAPGRLYQARVAAINSAGISNFSEVAQFNTAAAPPGLPVWTRKQQPPSTHAVTLHWDPPAADGGAPVHHFEVEVADAHSRRPAYQGAEPFCVVSGLQAATLYHFFVRAANMAGLGPWSPELTLQTAVAPPAMPEPPSVEVSEDGVAEFSWPPLSTATSYGLQLALLEEPSAEPQYKQEYSGSDSNCQVANLAPGSTYLARLQGSNASGAGSFSTPVVFCTPVSVPGALPHAPHCVSLKSDGSSAHLVVSFEQPVHWGGDSHGPLSYQLETVPSNPEQAPFHVNTDELTVELDLQLESTYRLRVRAVNIKGPGPSSPALRVTTPPPPPPAPSLSLIAAQPRALRLGWEVVEGTTVILEMRLSEAHKFHTVFQGRENRHKVTNLKKNTEYQFRTIAVGPGGQSDPSEVFIFRTKPEPICLPTNLKFSETSSSSILATWQAPADHKSRLQSSSSRHGPFTVVYEGSECQYELRDLTPNTEYWIRASLVHNGEEGAWTTPAVACIVVKAAAEAVSRPAQVASTPAVERRQRPRALSEEQKKAAIVAVFLFLSVVLAVFLARTVTM</sequence>
<comment type="caution">
    <text evidence="5">The sequence shown here is derived from an EMBL/GenBank/DDBJ whole genome shotgun (WGS) entry which is preliminary data.</text>
</comment>
<dbReference type="SMART" id="SM00060">
    <property type="entry name" value="FN3"/>
    <property type="match status" value="9"/>
</dbReference>
<feature type="domain" description="Fibronectin type-III" evidence="4">
    <location>
        <begin position="251"/>
        <end position="358"/>
    </location>
</feature>
<accession>A0A8S1CLD9</accession>
<feature type="domain" description="Fibronectin type-III" evidence="4">
    <location>
        <begin position="1029"/>
        <end position="1117"/>
    </location>
</feature>
<feature type="domain" description="Fibronectin type-III" evidence="4">
    <location>
        <begin position="456"/>
        <end position="550"/>
    </location>
</feature>
<dbReference type="CDD" id="cd00063">
    <property type="entry name" value="FN3"/>
    <property type="match status" value="8"/>
</dbReference>
<feature type="domain" description="Fibronectin type-III" evidence="4">
    <location>
        <begin position="743"/>
        <end position="834"/>
    </location>
</feature>
<feature type="domain" description="Fibronectin type-III" evidence="4">
    <location>
        <begin position="839"/>
        <end position="936"/>
    </location>
</feature>
<feature type="region of interest" description="Disordered" evidence="1">
    <location>
        <begin position="182"/>
        <end position="201"/>
    </location>
</feature>
<proteinExistence type="predicted"/>
<feature type="domain" description="Fibronectin type-III" evidence="4">
    <location>
        <begin position="362"/>
        <end position="452"/>
    </location>
</feature>
<dbReference type="PROSITE" id="PS50853">
    <property type="entry name" value="FN3"/>
    <property type="match status" value="9"/>
</dbReference>